<dbReference type="EMBL" id="SFCI01001938">
    <property type="protein sequence ID" value="TFY74687.1"/>
    <property type="molecule type" value="Genomic_DNA"/>
</dbReference>
<dbReference type="InterPro" id="IPR047121">
    <property type="entry name" value="YjiB-like"/>
</dbReference>
<dbReference type="STRING" id="135208.A0A4Y9ZKW0"/>
<comment type="caution">
    <text evidence="1">The sequence shown here is derived from an EMBL/GenBank/DDBJ whole genome shotgun (WGS) entry which is preliminary data.</text>
</comment>
<dbReference type="Proteomes" id="UP000298061">
    <property type="component" value="Unassembled WGS sequence"/>
</dbReference>
<reference evidence="1 2" key="1">
    <citation type="submission" date="2019-02" db="EMBL/GenBank/DDBJ databases">
        <title>Genome sequencing of the rare red list fungi Hericium alpestre (H. flagellum).</title>
        <authorList>
            <person name="Buettner E."/>
            <person name="Kellner H."/>
        </authorList>
    </citation>
    <scope>NUCLEOTIDE SEQUENCE [LARGE SCALE GENOMIC DNA]</scope>
    <source>
        <strain evidence="1 2">DSM 108284</strain>
    </source>
</reference>
<protein>
    <recommendedName>
        <fullName evidence="3">Cupin type-1 domain-containing protein</fullName>
    </recommendedName>
</protein>
<dbReference type="PANTHER" id="PTHR36448:SF2">
    <property type="entry name" value="CUPIN TYPE-1 DOMAIN-CONTAINING PROTEIN"/>
    <property type="match status" value="1"/>
</dbReference>
<name>A0A4Y9ZKW0_9AGAM</name>
<dbReference type="PANTHER" id="PTHR36448">
    <property type="entry name" value="BLR7373 PROTEIN"/>
    <property type="match status" value="1"/>
</dbReference>
<accession>A0A4Y9ZKW0</accession>
<dbReference type="OrthoDB" id="2446447at2759"/>
<evidence type="ECO:0000313" key="1">
    <source>
        <dbReference type="EMBL" id="TFY74687.1"/>
    </source>
</evidence>
<sequence>MPSKPQPFYLNPTPLVPNSPYPLLVYRDAFPKDVGPDAIAARFEQNAWIRQWTYGMYDRSHYHSTTHEALGIFRGSALLKFGIADGEAEEPCSAVQLEVHAGDAIIIPAGVAHRAVRDTGGFMMVGAYPRGSKQWDMNYGGENKPVVSSVPDADPVLGQDPGGLIDLWAM</sequence>
<dbReference type="AlphaFoldDB" id="A0A4Y9ZKW0"/>
<keyword evidence="2" id="KW-1185">Reference proteome</keyword>
<dbReference type="CDD" id="cd02219">
    <property type="entry name" value="cupin_YjlB-like"/>
    <property type="match status" value="1"/>
</dbReference>
<dbReference type="Gene3D" id="2.60.120.10">
    <property type="entry name" value="Jelly Rolls"/>
    <property type="match status" value="1"/>
</dbReference>
<proteinExistence type="predicted"/>
<dbReference type="InterPro" id="IPR011051">
    <property type="entry name" value="RmlC_Cupin_sf"/>
</dbReference>
<evidence type="ECO:0000313" key="2">
    <source>
        <dbReference type="Proteomes" id="UP000298061"/>
    </source>
</evidence>
<dbReference type="InterPro" id="IPR014500">
    <property type="entry name" value="UCP019307_cupin"/>
</dbReference>
<dbReference type="InterPro" id="IPR014710">
    <property type="entry name" value="RmlC-like_jellyroll"/>
</dbReference>
<evidence type="ECO:0008006" key="3">
    <source>
        <dbReference type="Google" id="ProtNLM"/>
    </source>
</evidence>
<dbReference type="PIRSF" id="PIRSF019307">
    <property type="entry name" value="UCP019307"/>
    <property type="match status" value="1"/>
</dbReference>
<organism evidence="1 2">
    <name type="scientific">Hericium alpestre</name>
    <dbReference type="NCBI Taxonomy" id="135208"/>
    <lineage>
        <taxon>Eukaryota</taxon>
        <taxon>Fungi</taxon>
        <taxon>Dikarya</taxon>
        <taxon>Basidiomycota</taxon>
        <taxon>Agaricomycotina</taxon>
        <taxon>Agaricomycetes</taxon>
        <taxon>Russulales</taxon>
        <taxon>Hericiaceae</taxon>
        <taxon>Hericium</taxon>
    </lineage>
</organism>
<dbReference type="SUPFAM" id="SSF51182">
    <property type="entry name" value="RmlC-like cupins"/>
    <property type="match status" value="1"/>
</dbReference>
<gene>
    <name evidence="1" type="ORF">EWM64_g9325</name>
</gene>